<comment type="caution">
    <text evidence="2">The sequence shown here is derived from an EMBL/GenBank/DDBJ whole genome shotgun (WGS) entry which is preliminary data.</text>
</comment>
<reference evidence="2 3" key="1">
    <citation type="submission" date="2018-06" db="EMBL/GenBank/DDBJ databases">
        <title>Genomic Encyclopedia of Type Strains, Phase IV (KMG-IV): sequencing the most valuable type-strain genomes for metagenomic binning, comparative biology and taxonomic classification.</title>
        <authorList>
            <person name="Goeker M."/>
        </authorList>
    </citation>
    <scope>NUCLEOTIDE SEQUENCE [LARGE SCALE GENOMIC DNA]</scope>
    <source>
        <strain evidence="2 3">DSM 45479</strain>
    </source>
</reference>
<feature type="region of interest" description="Disordered" evidence="1">
    <location>
        <begin position="165"/>
        <end position="238"/>
    </location>
</feature>
<gene>
    <name evidence="2" type="ORF">C8D87_103803</name>
</gene>
<proteinExistence type="predicted"/>
<dbReference type="Proteomes" id="UP000248714">
    <property type="component" value="Unassembled WGS sequence"/>
</dbReference>
<feature type="compositionally biased region" description="Basic residues" evidence="1">
    <location>
        <begin position="165"/>
        <end position="174"/>
    </location>
</feature>
<organism evidence="2 3">
    <name type="scientific">Lentzea atacamensis</name>
    <dbReference type="NCBI Taxonomy" id="531938"/>
    <lineage>
        <taxon>Bacteria</taxon>
        <taxon>Bacillati</taxon>
        <taxon>Actinomycetota</taxon>
        <taxon>Actinomycetes</taxon>
        <taxon>Pseudonocardiales</taxon>
        <taxon>Pseudonocardiaceae</taxon>
        <taxon>Lentzea</taxon>
    </lineage>
</organism>
<accession>A0ABX9ED43</accession>
<evidence type="ECO:0000313" key="3">
    <source>
        <dbReference type="Proteomes" id="UP000248714"/>
    </source>
</evidence>
<feature type="compositionally biased region" description="Basic and acidic residues" evidence="1">
    <location>
        <begin position="186"/>
        <end position="211"/>
    </location>
</feature>
<evidence type="ECO:0000313" key="2">
    <source>
        <dbReference type="EMBL" id="RAS67464.1"/>
    </source>
</evidence>
<evidence type="ECO:0000256" key="1">
    <source>
        <dbReference type="SAM" id="MobiDB-lite"/>
    </source>
</evidence>
<feature type="region of interest" description="Disordered" evidence="1">
    <location>
        <begin position="115"/>
        <end position="139"/>
    </location>
</feature>
<protein>
    <submittedName>
        <fullName evidence="2">Uncharacterized protein</fullName>
    </submittedName>
</protein>
<name>A0ABX9ED43_9PSEU</name>
<sequence length="291" mass="32058">MLVDEQSVGELASDGADKPFRVAVGRGTPWRDLHDVDPGVSENGIERRRELAGPVTNHESEVTGRIAEVYQEVASLLGGPAPVRVGGGAERLIDLRPPSPVRVGPLLCDEAPMPPQHRAWSHQSVLPQPDRQPPHQCDQHRTISPIQTRTTVSPAQHRDLIPHHQQLHILRRRRPAEQNQPTTQLNKDETEQSQSHAHDHAAGTPEPDHRSSRASAEFWHPTRSGSRLGATPRVEHPGTVLNGLERTRGRIGPSASTWRDSWAMMCPSSRTSVAMCAVAAIVRAPCRRTRA</sequence>
<keyword evidence="3" id="KW-1185">Reference proteome</keyword>
<dbReference type="EMBL" id="QLTT01000003">
    <property type="protein sequence ID" value="RAS67464.1"/>
    <property type="molecule type" value="Genomic_DNA"/>
</dbReference>